<keyword evidence="2" id="KW-1185">Reference proteome</keyword>
<comment type="caution">
    <text evidence="1">The sequence shown here is derived from an EMBL/GenBank/DDBJ whole genome shotgun (WGS) entry which is preliminary data.</text>
</comment>
<organism evidence="1 2">
    <name type="scientific">Phyllobacterium endophyticum</name>
    <dbReference type="NCBI Taxonomy" id="1149773"/>
    <lineage>
        <taxon>Bacteria</taxon>
        <taxon>Pseudomonadati</taxon>
        <taxon>Pseudomonadota</taxon>
        <taxon>Alphaproteobacteria</taxon>
        <taxon>Hyphomicrobiales</taxon>
        <taxon>Phyllobacteriaceae</taxon>
        <taxon>Phyllobacterium</taxon>
    </lineage>
</organism>
<evidence type="ECO:0000313" key="2">
    <source>
        <dbReference type="Proteomes" id="UP000241158"/>
    </source>
</evidence>
<gene>
    <name evidence="1" type="ORF">CU100_14015</name>
</gene>
<dbReference type="RefSeq" id="WP_106717128.1">
    <property type="nucleotide sequence ID" value="NZ_JACHXT010000004.1"/>
</dbReference>
<dbReference type="AlphaFoldDB" id="A0A2P7AWU2"/>
<proteinExistence type="predicted"/>
<dbReference type="Proteomes" id="UP000241158">
    <property type="component" value="Unassembled WGS sequence"/>
</dbReference>
<evidence type="ECO:0000313" key="1">
    <source>
        <dbReference type="EMBL" id="PSH58677.1"/>
    </source>
</evidence>
<protein>
    <submittedName>
        <fullName evidence="1">Uncharacterized protein</fullName>
    </submittedName>
</protein>
<accession>A0A2P7AWU2</accession>
<name>A0A2P7AWU2_9HYPH</name>
<reference evidence="2" key="1">
    <citation type="submission" date="2017-11" db="EMBL/GenBank/DDBJ databases">
        <authorList>
            <person name="Kuznetsova I."/>
            <person name="Sazanova A."/>
            <person name="Chirak E."/>
            <person name="Safronova V."/>
            <person name="Willems A."/>
        </authorList>
    </citation>
    <scope>NUCLEOTIDE SEQUENCE [LARGE SCALE GENOMIC DNA]</scope>
    <source>
        <strain evidence="2">PEPV15</strain>
    </source>
</reference>
<dbReference type="EMBL" id="PGGN01000002">
    <property type="protein sequence ID" value="PSH58677.1"/>
    <property type="molecule type" value="Genomic_DNA"/>
</dbReference>
<dbReference type="OrthoDB" id="8093859at2"/>
<sequence length="107" mass="12082">MTQWLDILREKNDLAGQLSEKIPRFLAYEALTLDQARRLHAFLEQHALEMRALAEDIGAVDLAEVLHEAAAALDRIFADLAHSAALKVAELEQRETRSGFKPKLVYN</sequence>